<evidence type="ECO:0000256" key="1">
    <source>
        <dbReference type="SAM" id="MobiDB-lite"/>
    </source>
</evidence>
<dbReference type="EMBL" id="LLZG01000063">
    <property type="protein sequence ID" value="KUL41311.1"/>
    <property type="molecule type" value="Genomic_DNA"/>
</dbReference>
<comment type="caution">
    <text evidence="2">The sequence shown here is derived from an EMBL/GenBank/DDBJ whole genome shotgun (WGS) entry which is preliminary data.</text>
</comment>
<dbReference type="AlphaFoldDB" id="A0A0X3V954"/>
<organism evidence="2 3">
    <name type="scientific">Streptomyces regalis</name>
    <dbReference type="NCBI Taxonomy" id="68262"/>
    <lineage>
        <taxon>Bacteria</taxon>
        <taxon>Bacillati</taxon>
        <taxon>Actinomycetota</taxon>
        <taxon>Actinomycetes</taxon>
        <taxon>Kitasatosporales</taxon>
        <taxon>Streptomycetaceae</taxon>
        <taxon>Streptomyces</taxon>
    </lineage>
</organism>
<keyword evidence="3" id="KW-1185">Reference proteome</keyword>
<proteinExistence type="predicted"/>
<protein>
    <submittedName>
        <fullName evidence="2">Uncharacterized protein</fullName>
    </submittedName>
</protein>
<evidence type="ECO:0000313" key="3">
    <source>
        <dbReference type="Proteomes" id="UP000053923"/>
    </source>
</evidence>
<reference evidence="3" key="1">
    <citation type="submission" date="2015-10" db="EMBL/GenBank/DDBJ databases">
        <authorList>
            <person name="Ju K.-S."/>
            <person name="Doroghazi J.R."/>
            <person name="Metcalf W.W."/>
        </authorList>
    </citation>
    <scope>NUCLEOTIDE SEQUENCE [LARGE SCALE GENOMIC DNA]</scope>
    <source>
        <strain evidence="3">NRRL 3151</strain>
    </source>
</reference>
<sequence>MDDRVERIRVVQFGGDVPYGLTLREVTHHEVCPTLDQRVEGRRALPVAGVHHHVVSRGQQRIGRGTSEAVRGTGHQDPTHDRTTLVPCMTAPRMRGSFRQWRNSISAGIR</sequence>
<accession>A0A0X3V954</accession>
<feature type="region of interest" description="Disordered" evidence="1">
    <location>
        <begin position="59"/>
        <end position="81"/>
    </location>
</feature>
<name>A0A0X3V954_9ACTN</name>
<evidence type="ECO:0000313" key="2">
    <source>
        <dbReference type="EMBL" id="KUL41311.1"/>
    </source>
</evidence>
<dbReference type="Proteomes" id="UP000053923">
    <property type="component" value="Unassembled WGS sequence"/>
</dbReference>
<gene>
    <name evidence="2" type="ORF">ADL12_11405</name>
</gene>